<protein>
    <submittedName>
        <fullName evidence="2">Uncharacterized protein</fullName>
    </submittedName>
</protein>
<dbReference type="EMBL" id="FNDI01000045">
    <property type="protein sequence ID" value="SDJ36281.1"/>
    <property type="molecule type" value="Genomic_DNA"/>
</dbReference>
<comment type="caution">
    <text evidence="2">The sequence shown here is derived from an EMBL/GenBank/DDBJ whole genome shotgun (WGS) entry which is preliminary data.</text>
</comment>
<accession>A0A7Z7BJ39</accession>
<dbReference type="Proteomes" id="UP000198900">
    <property type="component" value="Unassembled WGS sequence"/>
</dbReference>
<gene>
    <name evidence="2" type="ORF">SAMN04487926_14522</name>
</gene>
<proteinExistence type="predicted"/>
<organism evidence="2 3">
    <name type="scientific">Paraburkholderia steynii</name>
    <dbReference type="NCBI Taxonomy" id="1245441"/>
    <lineage>
        <taxon>Bacteria</taxon>
        <taxon>Pseudomonadati</taxon>
        <taxon>Pseudomonadota</taxon>
        <taxon>Betaproteobacteria</taxon>
        <taxon>Burkholderiales</taxon>
        <taxon>Burkholderiaceae</taxon>
        <taxon>Paraburkholderia</taxon>
    </lineage>
</organism>
<reference evidence="2" key="1">
    <citation type="submission" date="2016-10" db="EMBL/GenBank/DDBJ databases">
        <authorList>
            <person name="Varghese N."/>
            <person name="Submissions S."/>
        </authorList>
    </citation>
    <scope>NUCLEOTIDE SEQUENCE [LARGE SCALE GENOMIC DNA]</scope>
    <source>
        <strain evidence="2">YR281</strain>
    </source>
</reference>
<keyword evidence="3" id="KW-1185">Reference proteome</keyword>
<name>A0A7Z7BJ39_9BURK</name>
<dbReference type="AlphaFoldDB" id="A0A7Z7BJ39"/>
<evidence type="ECO:0000256" key="1">
    <source>
        <dbReference type="SAM" id="MobiDB-lite"/>
    </source>
</evidence>
<feature type="region of interest" description="Disordered" evidence="1">
    <location>
        <begin position="68"/>
        <end position="94"/>
    </location>
</feature>
<evidence type="ECO:0000313" key="3">
    <source>
        <dbReference type="Proteomes" id="UP000198900"/>
    </source>
</evidence>
<sequence>MKSKMTLESQHLEAMAFCATVDVIRKAKGKRCPEDFPMGSIARMLAEVDVISDTLRMLGIETSVTTGCDAGSSKGLDDASDSPQLHLPTMNGNA</sequence>
<evidence type="ECO:0000313" key="2">
    <source>
        <dbReference type="EMBL" id="SDJ36281.1"/>
    </source>
</evidence>